<proteinExistence type="predicted"/>
<evidence type="ECO:0000256" key="2">
    <source>
        <dbReference type="SAM" id="MobiDB-lite"/>
    </source>
</evidence>
<organism evidence="4">
    <name type="scientific">Ornithodoros turicata</name>
    <dbReference type="NCBI Taxonomy" id="34597"/>
    <lineage>
        <taxon>Eukaryota</taxon>
        <taxon>Metazoa</taxon>
        <taxon>Ecdysozoa</taxon>
        <taxon>Arthropoda</taxon>
        <taxon>Chelicerata</taxon>
        <taxon>Arachnida</taxon>
        <taxon>Acari</taxon>
        <taxon>Parasitiformes</taxon>
        <taxon>Ixodida</taxon>
        <taxon>Ixodoidea</taxon>
        <taxon>Argasidae</taxon>
        <taxon>Ornithodorinae</taxon>
        <taxon>Ornithodoros</taxon>
    </lineage>
</organism>
<feature type="compositionally biased region" description="Polar residues" evidence="2">
    <location>
        <begin position="1386"/>
        <end position="1403"/>
    </location>
</feature>
<dbReference type="EMBL" id="GGLE01001024">
    <property type="protein sequence ID" value="MBY05150.1"/>
    <property type="molecule type" value="Transcribed_RNA"/>
</dbReference>
<feature type="region of interest" description="Disordered" evidence="2">
    <location>
        <begin position="934"/>
        <end position="973"/>
    </location>
</feature>
<dbReference type="GO" id="GO:0033596">
    <property type="term" value="C:TSC1-TSC2 complex"/>
    <property type="evidence" value="ECO:0007669"/>
    <property type="project" value="InterPro"/>
</dbReference>
<evidence type="ECO:0000259" key="3">
    <source>
        <dbReference type="PROSITE" id="PS50085"/>
    </source>
</evidence>
<accession>A0A2R5L6R4</accession>
<dbReference type="InterPro" id="IPR027107">
    <property type="entry name" value="Tuberin/Ral-act_asu"/>
</dbReference>
<feature type="region of interest" description="Disordered" evidence="2">
    <location>
        <begin position="1252"/>
        <end position="1342"/>
    </location>
</feature>
<dbReference type="GO" id="GO:0051056">
    <property type="term" value="P:regulation of small GTPase mediated signal transduction"/>
    <property type="evidence" value="ECO:0007669"/>
    <property type="project" value="InterPro"/>
</dbReference>
<dbReference type="GO" id="GO:0051898">
    <property type="term" value="P:negative regulation of phosphatidylinositol 3-kinase/protein kinase B signal transduction"/>
    <property type="evidence" value="ECO:0007669"/>
    <property type="project" value="TreeGrafter"/>
</dbReference>
<dbReference type="Pfam" id="PF03542">
    <property type="entry name" value="Tuberin"/>
    <property type="match status" value="1"/>
</dbReference>
<dbReference type="GO" id="GO:0051726">
    <property type="term" value="P:regulation of cell cycle"/>
    <property type="evidence" value="ECO:0007669"/>
    <property type="project" value="TreeGrafter"/>
</dbReference>
<feature type="compositionally biased region" description="Polar residues" evidence="2">
    <location>
        <begin position="1293"/>
        <end position="1303"/>
    </location>
</feature>
<dbReference type="GO" id="GO:0046627">
    <property type="term" value="P:negative regulation of insulin receptor signaling pathway"/>
    <property type="evidence" value="ECO:0007669"/>
    <property type="project" value="TreeGrafter"/>
</dbReference>
<reference evidence="4" key="1">
    <citation type="submission" date="2018-03" db="EMBL/GenBank/DDBJ databases">
        <title>The relapsing fever spirochete Borrelia turicatae persists in the highly oxidative environment of its soft-bodied tick vector.</title>
        <authorList>
            <person name="Bourret T.J."/>
            <person name="Boyle W.K."/>
            <person name="Valenzuela J.G."/>
            <person name="Oliveira F."/>
            <person name="Lopez J.E."/>
        </authorList>
    </citation>
    <scope>NUCLEOTIDE SEQUENCE</scope>
    <source>
        <strain evidence="4">Kansas strain/isolate</strain>
        <tissue evidence="4">Salivary glands</tissue>
    </source>
</reference>
<feature type="compositionally biased region" description="Polar residues" evidence="2">
    <location>
        <begin position="962"/>
        <end position="973"/>
    </location>
</feature>
<feature type="region of interest" description="Disordered" evidence="2">
    <location>
        <begin position="1192"/>
        <end position="1237"/>
    </location>
</feature>
<dbReference type="InterPro" id="IPR000331">
    <property type="entry name" value="Rap/Ran_GAP_dom"/>
</dbReference>
<feature type="region of interest" description="Disordered" evidence="2">
    <location>
        <begin position="1074"/>
        <end position="1130"/>
    </location>
</feature>
<sequence length="1716" mass="190982">MSKNSKEKEKPLERIKSLFGLGKGGSSSSSTSFAIPKIEELPITAEILKDIGKESSTQHRMKAIKDLIDVVRTKRLEKNAPKTLYVNTCDLLNPRAGTEVRHLVLGFYCHLIQGQYDRLDVSRAHFFDLIVGLQSPEDLQKRLDLFKALTDNGKNVSNFEVSAALFLLKWMPDVLNAGKATEFFSLLVNVIKFNSAFLDKDVVTGIVHYTCILCCRTNSENSVKLGLDVLDSIVGYSTISSDILPHLVPTVCRTVVVANLSEPSYRLMHNLQGTHLGHSVVEFLCRILEDRINYRDHTLLKGAMFFLGAGLWGSKAVATLKHTPAHVLPSIEKALDSKHAAVAYEAAVALHWLMYNRQALLTAHVCKFLLDVLAKLVCLPEVQHATNSTQQLRDLVLDLVAQAEAMHDNGSFQGPADKLFDIVEKCVQFAPESSVQRLIQYQAHRVQLPAHNWVSNLSQLVERYFQAETCGLIREKTLDVLSFVLSTNRHFYEEELLENVILPHFGSLDSISNPVIVTKAVQLLTDFLQDSASARNEEVLEIVGKVLNHPSWSTKPGSAEEVRVIETTAQGLIDVFKKKMRVGPESAILAYKLLTDHLLQQYGQPEPVDDLAPVRLVILNFLLCIRLDEACQLGISDDDGIHFSPHLLPSTRESLSDKASQVASSPSAGSPVVEPAQLNVAYMNLEDAFKAVVACVKLEREWTVLSSVLQRLPGLMKDRGLVLCGQCSIKKLCLALCSLVADKGKKAFEQLRRVPPGVVSSDLIVLVFPVLGVLTIYRGELDSYVVRMFISSLEVGLVSKSACTCIRALMLATLEMPDAMYKLFPDVLQKLAQISATVAVAVPLLEYLSNVIRIPQLYVSFVEEEYRKIFAIALPYTNPVKFNHFTVALALHVIAMWFLKCRITFRKDFVSYIIKNLRSNLDLHPEDSSLDELAQRKRSSSLNDPSSSSGQPRRIDPRHSVASVNYSPGASSSSDTALLQEELLEMFVDLMSQYSFGMCSSNPKRTPASEHMVKNGRSMTWLVGRKLVTVTTSGCGNRAFRVGMCERCYRTCRDSAEDDDDGEQLEKAQLRQHEYLNDKQGRRRHQSDFQGRSVGRAVPGRTKDDLSLREVTTEQQNSTTNTEPVLPPAGEPGKVLTHVCSCWCIGWAEIFVRSATGNVSWMIRLQNNMFSKTCNPDFPLPDLTSIFQHLQLQGDEPERPPVSRSTSLDCGLSVQEESRRDSTTSHSSDGLDGEQSINYSSAENLCVTKRSASPLRRTNSSPEVPGHSASSPTTPVAAATSPRSSHVSIATMLPTSSVTSRPLSPSGHPEDEQTRLSALRKSPRKEDRYESIPEESHSTARLRPLSKAHLKLDFSHTKFSSAAGPATAEVVLRPRQALSPPAPRMRSSNLRSDGASTKLSRASSFRDRGHTVSGMSPVAQQVALPNVSYIDMYRCGMNPNFVFLHLYNNAWFSKHASERPILLPESFVERSLTVFDYLPTYETHKIGVLYVGPGQAKDSTAILSNHCGSQRYTKFILGLGRTIRLRETDPKMTYVGGLDFQESDGNYAISWQDDIMQVIYHVATLMPNREKDKLRSNKKRHIGNDLVIIVYNESGQEYSLNTMGEFANACVIIEPRGFAVNIVSLKGKPEVMELLKHSDAQIVPDNSLSLYVRQLALHANIAATIVHKANSKHVYVNNWHERLRHIKRIHERLTAGKGDGDRSSEMNMAEDFMAYM</sequence>
<dbReference type="InterPro" id="IPR016024">
    <property type="entry name" value="ARM-type_fold"/>
</dbReference>
<dbReference type="PANTHER" id="PTHR10063">
    <property type="entry name" value="TUBERIN"/>
    <property type="match status" value="1"/>
</dbReference>
<evidence type="ECO:0000313" key="4">
    <source>
        <dbReference type="EMBL" id="MBY05150.1"/>
    </source>
</evidence>
<keyword evidence="1" id="KW-0343">GTPase activation</keyword>
<feature type="compositionally biased region" description="Low complexity" evidence="2">
    <location>
        <begin position="1113"/>
        <end position="1123"/>
    </location>
</feature>
<name>A0A2R5L6R4_9ACAR</name>
<dbReference type="GO" id="GO:0030178">
    <property type="term" value="P:negative regulation of Wnt signaling pathway"/>
    <property type="evidence" value="ECO:0007669"/>
    <property type="project" value="TreeGrafter"/>
</dbReference>
<dbReference type="InterPro" id="IPR003913">
    <property type="entry name" value="Tuberin"/>
</dbReference>
<dbReference type="FunFam" id="3.40.50.11210:FF:000001">
    <property type="entry name" value="Ral GTPase-activating protein subunit alpha-1 isoform 1"/>
    <property type="match status" value="1"/>
</dbReference>
<dbReference type="PROSITE" id="PS50085">
    <property type="entry name" value="RAPGAP"/>
    <property type="match status" value="1"/>
</dbReference>
<feature type="compositionally biased region" description="Low complexity" evidence="2">
    <location>
        <begin position="940"/>
        <end position="949"/>
    </location>
</feature>
<feature type="compositionally biased region" description="Basic and acidic residues" evidence="2">
    <location>
        <begin position="1324"/>
        <end position="1338"/>
    </location>
</feature>
<protein>
    <submittedName>
        <fullName evidence="4">Putative tuberin</fullName>
    </submittedName>
</protein>
<dbReference type="Gene3D" id="3.40.50.11210">
    <property type="entry name" value="Rap/Ran-GAP"/>
    <property type="match status" value="1"/>
</dbReference>
<evidence type="ECO:0000256" key="1">
    <source>
        <dbReference type="ARBA" id="ARBA00022468"/>
    </source>
</evidence>
<dbReference type="InterPro" id="IPR035974">
    <property type="entry name" value="Rap/Ran-GAP_sf"/>
</dbReference>
<feature type="domain" description="Rap-GAP" evidence="3">
    <location>
        <begin position="1472"/>
        <end position="1697"/>
    </location>
</feature>
<feature type="region of interest" description="Disordered" evidence="2">
    <location>
        <begin position="1376"/>
        <end position="1412"/>
    </location>
</feature>
<dbReference type="GO" id="GO:0005634">
    <property type="term" value="C:nucleus"/>
    <property type="evidence" value="ECO:0007669"/>
    <property type="project" value="InterPro"/>
</dbReference>
<feature type="compositionally biased region" description="Basic and acidic residues" evidence="2">
    <location>
        <begin position="1101"/>
        <end position="1112"/>
    </location>
</feature>
<dbReference type="GO" id="GO:0005096">
    <property type="term" value="F:GTPase activator activity"/>
    <property type="evidence" value="ECO:0007669"/>
    <property type="project" value="UniProtKB-KW"/>
</dbReference>
<feature type="compositionally biased region" description="Low complexity" evidence="2">
    <location>
        <begin position="1268"/>
        <end position="1285"/>
    </location>
</feature>
<dbReference type="PANTHER" id="PTHR10063:SF0">
    <property type="entry name" value="TUBERIN"/>
    <property type="match status" value="1"/>
</dbReference>
<dbReference type="Pfam" id="PF02145">
    <property type="entry name" value="Rap_GAP"/>
    <property type="match status" value="1"/>
</dbReference>
<dbReference type="SUPFAM" id="SSF48371">
    <property type="entry name" value="ARM repeat"/>
    <property type="match status" value="1"/>
</dbReference>
<dbReference type="InterPro" id="IPR024584">
    <property type="entry name" value="Tuberin_N"/>
</dbReference>
<dbReference type="PRINTS" id="PR01431">
    <property type="entry name" value="TUBERIN"/>
</dbReference>
<dbReference type="Pfam" id="PF11864">
    <property type="entry name" value="DUF3384"/>
    <property type="match status" value="1"/>
</dbReference>
<dbReference type="GO" id="GO:0032007">
    <property type="term" value="P:negative regulation of TOR signaling"/>
    <property type="evidence" value="ECO:0007669"/>
    <property type="project" value="InterPro"/>
</dbReference>
<dbReference type="SUPFAM" id="SSF111347">
    <property type="entry name" value="Rap/Ran-GAP"/>
    <property type="match status" value="1"/>
</dbReference>
<dbReference type="InterPro" id="IPR018515">
    <property type="entry name" value="Tuberin-type_domain"/>
</dbReference>